<name>A0A9Q8T224_9PEZI</name>
<evidence type="ECO:0000313" key="2">
    <source>
        <dbReference type="Proteomes" id="UP000830671"/>
    </source>
</evidence>
<keyword evidence="2" id="KW-1185">Reference proteome</keyword>
<sequence>MEIMGLESGILKSLPPASYFTESCEASDCHPTISAPKGQGNWFMSASLKQEGPLPYHVIGAMGRRSDHRLHLLRLEPPLAGGNFGEARLEVEKRVSSEYVLRYVHCPQHVIHGAPTASKYQGILSLAARDFSLFFHLIMSPIYGYTYSILVAIIQCLRYLAEPQNHVAFPATKDAGFHDSNQGSPTSDVHMDALICADNCVKVQNLWHGPWGSPAQASLCRDVLARELSLREKAAAFVACLIKFGSSRSGVRGYDELLQGSSVVGCLPLLSRVSTGALILDINVYFIWLPGSVGILHALNKNMRPSQLTAIRIGHNSVPHVHATDSGAYIAGFLQLASESHGSRRGGLHEFRLGNALRRATYNYLSCGLLGLSLAPTYPPSAATCDPPSCNGHFALESTIEMQQFTHRPQFSQNLSSDPDRRLSRSTVNCRIRKARYLTWGNIALTHEDQPSFDEPQLHYGLRYLGAEAINITNTDIYNLQSDLIRISCH</sequence>
<dbReference type="RefSeq" id="XP_049149460.1">
    <property type="nucleotide sequence ID" value="XM_049292314.1"/>
</dbReference>
<evidence type="ECO:0000313" key="1">
    <source>
        <dbReference type="EMBL" id="UQC87854.1"/>
    </source>
</evidence>
<protein>
    <submittedName>
        <fullName evidence="1">Uncharacterized protein</fullName>
    </submittedName>
</protein>
<reference evidence="1" key="1">
    <citation type="journal article" date="2021" name="Mol. Plant Microbe Interact.">
        <title>Complete Genome Sequence of the Plant-Pathogenic Fungus Colletotrichum lupini.</title>
        <authorList>
            <person name="Baroncelli R."/>
            <person name="Pensec F."/>
            <person name="Da Lio D."/>
            <person name="Boufleur T."/>
            <person name="Vicente I."/>
            <person name="Sarrocco S."/>
            <person name="Picot A."/>
            <person name="Baraldi E."/>
            <person name="Sukno S."/>
            <person name="Thon M."/>
            <person name="Le Floch G."/>
        </authorList>
    </citation>
    <scope>NUCLEOTIDE SEQUENCE</scope>
    <source>
        <strain evidence="1">IMI 504893</strain>
    </source>
</reference>
<dbReference type="Proteomes" id="UP000830671">
    <property type="component" value="Chromosome 7"/>
</dbReference>
<dbReference type="AlphaFoldDB" id="A0A9Q8T224"/>
<dbReference type="KEGG" id="clup:CLUP02_13375"/>
<dbReference type="GeneID" id="73347324"/>
<accession>A0A9Q8T224</accession>
<proteinExistence type="predicted"/>
<dbReference type="EMBL" id="CP019479">
    <property type="protein sequence ID" value="UQC87854.1"/>
    <property type="molecule type" value="Genomic_DNA"/>
</dbReference>
<gene>
    <name evidence="1" type="ORF">CLUP02_13375</name>
</gene>
<organism evidence="1 2">
    <name type="scientific">Colletotrichum lupini</name>
    <dbReference type="NCBI Taxonomy" id="145971"/>
    <lineage>
        <taxon>Eukaryota</taxon>
        <taxon>Fungi</taxon>
        <taxon>Dikarya</taxon>
        <taxon>Ascomycota</taxon>
        <taxon>Pezizomycotina</taxon>
        <taxon>Sordariomycetes</taxon>
        <taxon>Hypocreomycetidae</taxon>
        <taxon>Glomerellales</taxon>
        <taxon>Glomerellaceae</taxon>
        <taxon>Colletotrichum</taxon>
        <taxon>Colletotrichum acutatum species complex</taxon>
    </lineage>
</organism>